<feature type="domain" description="Enoyl reductase (ER)" evidence="3">
    <location>
        <begin position="13"/>
        <end position="307"/>
    </location>
</feature>
<dbReference type="Pfam" id="PF08240">
    <property type="entry name" value="ADH_N"/>
    <property type="match status" value="1"/>
</dbReference>
<organism evidence="4 5">
    <name type="scientific">Raoultella lignicola</name>
    <dbReference type="NCBI Taxonomy" id="3040939"/>
    <lineage>
        <taxon>Bacteria</taxon>
        <taxon>Pseudomonadati</taxon>
        <taxon>Pseudomonadota</taxon>
        <taxon>Gammaproteobacteria</taxon>
        <taxon>Enterobacterales</taxon>
        <taxon>Enterobacteriaceae</taxon>
        <taxon>Klebsiella/Raoultella group</taxon>
        <taxon>Raoultella</taxon>
    </lineage>
</organism>
<evidence type="ECO:0000256" key="1">
    <source>
        <dbReference type="ARBA" id="ARBA00022857"/>
    </source>
</evidence>
<comment type="caution">
    <text evidence="4">The sequence shown here is derived from an EMBL/GenBank/DDBJ whole genome shotgun (WGS) entry which is preliminary data.</text>
</comment>
<dbReference type="PANTHER" id="PTHR48106:SF18">
    <property type="entry name" value="QUINONE OXIDOREDUCTASE PIG3"/>
    <property type="match status" value="1"/>
</dbReference>
<dbReference type="SUPFAM" id="SSF51735">
    <property type="entry name" value="NAD(P)-binding Rossmann-fold domains"/>
    <property type="match status" value="1"/>
</dbReference>
<dbReference type="RefSeq" id="WP_331851277.1">
    <property type="nucleotide sequence ID" value="NZ_JARXNK020000104.1"/>
</dbReference>
<sequence length="312" mass="33899">MLNHALCYDTYGAPAAALRLRTAPMLPLAAGKVRVAMRYAPVNPSDLIPITGAYNHRTRLPATAGYEGVGVVVEAPPGARVAPGQRVLPLRGDGTWQRYLDIPERWLMPVPDAIDDLLAARAYINPLTALLMLNRWPVAGCNIVLTAAGSSCASLLAQWALHKGARSVSGVIRSPQHISRLEQLGVYPLLEADRLMLEQVGQNADWLFDAVGGALANTLLSVLPDRAGLISYGLLSGQALTQTRLLPRVHKFHLREALATLSDAQWQAAFAGIWRLLPTTTLPPVEVVPLHRWQEAIRASSHGKYLLDFTTL</sequence>
<evidence type="ECO:0000256" key="2">
    <source>
        <dbReference type="ARBA" id="ARBA00023002"/>
    </source>
</evidence>
<dbReference type="InterPro" id="IPR020843">
    <property type="entry name" value="ER"/>
</dbReference>
<accession>A0ABU9FBG4</accession>
<dbReference type="Gene3D" id="3.90.180.10">
    <property type="entry name" value="Medium-chain alcohol dehydrogenases, catalytic domain"/>
    <property type="match status" value="1"/>
</dbReference>
<dbReference type="InterPro" id="IPR011032">
    <property type="entry name" value="GroES-like_sf"/>
</dbReference>
<name>A0ABU9FBG4_9ENTR</name>
<protein>
    <submittedName>
        <fullName evidence="4">Zinc-dependent alcohol dehydrogenase family protein</fullName>
    </submittedName>
</protein>
<keyword evidence="5" id="KW-1185">Reference proteome</keyword>
<dbReference type="SUPFAM" id="SSF50129">
    <property type="entry name" value="GroES-like"/>
    <property type="match status" value="1"/>
</dbReference>
<keyword evidence="1" id="KW-0521">NADP</keyword>
<evidence type="ECO:0000259" key="3">
    <source>
        <dbReference type="SMART" id="SM00829"/>
    </source>
</evidence>
<dbReference type="Gene3D" id="3.40.50.720">
    <property type="entry name" value="NAD(P)-binding Rossmann-like Domain"/>
    <property type="match status" value="1"/>
</dbReference>
<dbReference type="CDD" id="cd05282">
    <property type="entry name" value="ETR_like"/>
    <property type="match status" value="1"/>
</dbReference>
<dbReference type="EMBL" id="JARXNK020000104">
    <property type="protein sequence ID" value="MEL0553107.1"/>
    <property type="molecule type" value="Genomic_DNA"/>
</dbReference>
<keyword evidence="2" id="KW-0560">Oxidoreductase</keyword>
<dbReference type="InterPro" id="IPR013154">
    <property type="entry name" value="ADH-like_N"/>
</dbReference>
<gene>
    <name evidence="4" type="ORF">QFI96_015530</name>
</gene>
<evidence type="ECO:0000313" key="5">
    <source>
        <dbReference type="Proteomes" id="UP001312893"/>
    </source>
</evidence>
<reference evidence="4 5" key="1">
    <citation type="submission" date="2024-04" db="EMBL/GenBank/DDBJ databases">
        <title>Two novel Raoultella species associated with bleeding cankers of broadleaf hosts, Raoultella scottia sp. nov. and Raoultella lignicola sp. nov.</title>
        <authorList>
            <person name="Brady C.L."/>
        </authorList>
    </citation>
    <scope>NUCLEOTIDE SEQUENCE [LARGE SCALE GENOMIC DNA]</scope>
    <source>
        <strain evidence="4 5">TW_WC1a.1</strain>
    </source>
</reference>
<dbReference type="Proteomes" id="UP001312893">
    <property type="component" value="Unassembled WGS sequence"/>
</dbReference>
<dbReference type="InterPro" id="IPR036291">
    <property type="entry name" value="NAD(P)-bd_dom_sf"/>
</dbReference>
<dbReference type="SMART" id="SM00829">
    <property type="entry name" value="PKS_ER"/>
    <property type="match status" value="1"/>
</dbReference>
<proteinExistence type="predicted"/>
<dbReference type="PANTHER" id="PTHR48106">
    <property type="entry name" value="QUINONE OXIDOREDUCTASE PIG3-RELATED"/>
    <property type="match status" value="1"/>
</dbReference>
<evidence type="ECO:0000313" key="4">
    <source>
        <dbReference type="EMBL" id="MEL0553107.1"/>
    </source>
</evidence>